<feature type="compositionally biased region" description="Low complexity" evidence="2">
    <location>
        <begin position="179"/>
        <end position="193"/>
    </location>
</feature>
<accession>A0ABR2Z7T8</accession>
<evidence type="ECO:0000256" key="2">
    <source>
        <dbReference type="SAM" id="MobiDB-lite"/>
    </source>
</evidence>
<name>A0ABR2Z7T8_9AGAR</name>
<feature type="region of interest" description="Disordered" evidence="2">
    <location>
        <begin position="159"/>
        <end position="193"/>
    </location>
</feature>
<protein>
    <submittedName>
        <fullName evidence="3">Uncharacterized protein</fullName>
    </submittedName>
</protein>
<keyword evidence="1" id="KW-0175">Coiled coil</keyword>
<keyword evidence="4" id="KW-1185">Reference proteome</keyword>
<evidence type="ECO:0000313" key="4">
    <source>
        <dbReference type="Proteomes" id="UP001437256"/>
    </source>
</evidence>
<comment type="caution">
    <text evidence="3">The sequence shown here is derived from an EMBL/GenBank/DDBJ whole genome shotgun (WGS) entry which is preliminary data.</text>
</comment>
<reference evidence="3 4" key="1">
    <citation type="submission" date="2024-05" db="EMBL/GenBank/DDBJ databases">
        <title>A draft genome resource for the thread blight pathogen Marasmius tenuissimus strain MS-2.</title>
        <authorList>
            <person name="Yulfo-Soto G.E."/>
            <person name="Baruah I.K."/>
            <person name="Amoako-Attah I."/>
            <person name="Bukari Y."/>
            <person name="Meinhardt L.W."/>
            <person name="Bailey B.A."/>
            <person name="Cohen S.P."/>
        </authorList>
    </citation>
    <scope>NUCLEOTIDE SEQUENCE [LARGE SCALE GENOMIC DNA]</scope>
    <source>
        <strain evidence="3 4">MS-2</strain>
    </source>
</reference>
<sequence length="606" mass="67371">MEGLKTLFKVEMEKQPTIQQLSSWHLRYGKQACNQCRALQVPCTPPAQLLTTVDCANCTMRGLLCSRKIHERQLHVREALKIDQATVIQLHNIVSAEIRQQNQQQQGQGQGQSAPIALPVDQQGLPTHIDPRVLMNPTSTSNSEIPTVHLPLFLPQPQPQLPFPQQGYAASPYPPSVPQPQSSSVASLDPQSSSVSSVFNGLSSIVNELEHANQQNEKQRSELALLQSSYQNLQAGYDRLHHDYIQLQSDHSQRQVDYTNLETTHSQLQTTHTSLQQFVAKMKQEVPIRFMNLSSKNQALEKELNEWKERGQKAQESVATLQDQVERDLQRKLSLEEQVGSLRSELEKLKAETGNNVQSTVQQAGLDPNAASNTDTEDQLQLFQDARQKREEGYLHELANLKETLEMKEREICDQLNRSNKLISERSRDYTMLKGLLLSFGAIRDGLSVLSRIGVDMGPTMKSCADCGKQLELLAEKMRGDMLVALCVDNTPRAEVLDGEKQGEAEDLSRWLQNAEAAAEARLGVSGVPVHQQADQEMAILEVGGSGVDVNSGMNTDEELFGTAGDILEPNPNASTSRPAKRMRVQSEPDSDDSEIEILAIIRAPS</sequence>
<evidence type="ECO:0000256" key="1">
    <source>
        <dbReference type="SAM" id="Coils"/>
    </source>
</evidence>
<gene>
    <name evidence="3" type="ORF">AAF712_015961</name>
</gene>
<proteinExistence type="predicted"/>
<dbReference type="EMBL" id="JBBXMP010000551">
    <property type="protein sequence ID" value="KAL0057400.1"/>
    <property type="molecule type" value="Genomic_DNA"/>
</dbReference>
<feature type="coiled-coil region" evidence="1">
    <location>
        <begin position="202"/>
        <end position="229"/>
    </location>
</feature>
<evidence type="ECO:0000313" key="3">
    <source>
        <dbReference type="EMBL" id="KAL0057400.1"/>
    </source>
</evidence>
<organism evidence="3 4">
    <name type="scientific">Marasmius tenuissimus</name>
    <dbReference type="NCBI Taxonomy" id="585030"/>
    <lineage>
        <taxon>Eukaryota</taxon>
        <taxon>Fungi</taxon>
        <taxon>Dikarya</taxon>
        <taxon>Basidiomycota</taxon>
        <taxon>Agaricomycotina</taxon>
        <taxon>Agaricomycetes</taxon>
        <taxon>Agaricomycetidae</taxon>
        <taxon>Agaricales</taxon>
        <taxon>Marasmiineae</taxon>
        <taxon>Marasmiaceae</taxon>
        <taxon>Marasmius</taxon>
    </lineage>
</organism>
<dbReference type="Proteomes" id="UP001437256">
    <property type="component" value="Unassembled WGS sequence"/>
</dbReference>
<feature type="region of interest" description="Disordered" evidence="2">
    <location>
        <begin position="563"/>
        <end position="595"/>
    </location>
</feature>
<feature type="coiled-coil region" evidence="1">
    <location>
        <begin position="290"/>
        <end position="352"/>
    </location>
</feature>